<comment type="caution">
    <text evidence="2">The sequence shown here is derived from an EMBL/GenBank/DDBJ whole genome shotgun (WGS) entry which is preliminary data.</text>
</comment>
<name>A0A644SY82_9ZZZZ</name>
<sequence>MGLFDSNNASLQMLIGARQKKKEDERAEEELAMQKRQNGFGNILGVVNSAAGLAKAGFDVYDTLKLAPQRTAQEFANTKEQLAIKQGYDVENAATAHRNALDENQQQIDQQQWALKFGAKANADFQAAGFTNDMQMEVYRATQNMAEGDRQRKAAELLQEKGFAAETAARLATQLWETEERKATEAHQTALKNLDITATAELSKAGITQEQWKTIYDASARATEGDKALAMQKLLAQMGIDSNMALQISDQIWKSGENALDRKAQMDITKYSAEAQAALSQAGIDADKYRIIYEYTEKAKDTDKSLAMQKLLAQMGVDSAMALQISQQAWQGSQNKAELENRKDIAKYSTDAQTEMSKAEIDAAKFRLIYELAEKSKDTDKSLAMQKMLTQMGIDAAMAQTIANQAFQKSENALDRTNAIDVSKINSSGNVNEINAQARNAKLSSLLSVYPSAEKAANQAFMDMFTLWETSNPGKNPSKDDLREIGLKAAERLGVTATSYQAEFPEIEKIVSAGARMLQGDYTLPVSPTVTTPPVSLPKSVVANGSGSGLSSAQESLGIPSLPAPLAPPAPTSDSEGWLKATDGRLYRDEGHQRIYKDAIGKPDAQGWYTDSTGRKFKYTKSGKVYK</sequence>
<reference evidence="2" key="1">
    <citation type="submission" date="2019-08" db="EMBL/GenBank/DDBJ databases">
        <authorList>
            <person name="Kucharzyk K."/>
            <person name="Murdoch R.W."/>
            <person name="Higgins S."/>
            <person name="Loffler F."/>
        </authorList>
    </citation>
    <scope>NUCLEOTIDE SEQUENCE</scope>
</reference>
<feature type="compositionally biased region" description="Pro residues" evidence="1">
    <location>
        <begin position="562"/>
        <end position="571"/>
    </location>
</feature>
<organism evidence="2">
    <name type="scientific">bioreactor metagenome</name>
    <dbReference type="NCBI Taxonomy" id="1076179"/>
    <lineage>
        <taxon>unclassified sequences</taxon>
        <taxon>metagenomes</taxon>
        <taxon>ecological metagenomes</taxon>
    </lineage>
</organism>
<proteinExistence type="predicted"/>
<evidence type="ECO:0000313" key="2">
    <source>
        <dbReference type="EMBL" id="MPL59614.1"/>
    </source>
</evidence>
<feature type="region of interest" description="Disordered" evidence="1">
    <location>
        <begin position="544"/>
        <end position="584"/>
    </location>
</feature>
<protein>
    <submittedName>
        <fullName evidence="2">Uncharacterized protein</fullName>
    </submittedName>
</protein>
<evidence type="ECO:0000256" key="1">
    <source>
        <dbReference type="SAM" id="MobiDB-lite"/>
    </source>
</evidence>
<dbReference type="AlphaFoldDB" id="A0A644SY82"/>
<feature type="compositionally biased region" description="Polar residues" evidence="1">
    <location>
        <begin position="544"/>
        <end position="555"/>
    </location>
</feature>
<dbReference type="EMBL" id="VSSQ01000010">
    <property type="protein sequence ID" value="MPL59614.1"/>
    <property type="molecule type" value="Genomic_DNA"/>
</dbReference>
<accession>A0A644SY82</accession>
<gene>
    <name evidence="2" type="ORF">SDC9_05168</name>
</gene>